<feature type="region of interest" description="Disordered" evidence="1">
    <location>
        <begin position="1"/>
        <end position="146"/>
    </location>
</feature>
<dbReference type="AlphaFoldDB" id="A0A5C3E9Z9"/>
<evidence type="ECO:0000256" key="1">
    <source>
        <dbReference type="SAM" id="MobiDB-lite"/>
    </source>
</evidence>
<gene>
    <name evidence="2" type="ORF">UTRI_02313</name>
</gene>
<dbReference type="OrthoDB" id="6159439at2759"/>
<proteinExistence type="predicted"/>
<name>A0A5C3E9Z9_9BASI</name>
<feature type="compositionally biased region" description="Low complexity" evidence="1">
    <location>
        <begin position="119"/>
        <end position="139"/>
    </location>
</feature>
<evidence type="ECO:0000313" key="3">
    <source>
        <dbReference type="Proteomes" id="UP000324022"/>
    </source>
</evidence>
<feature type="compositionally biased region" description="Low complexity" evidence="1">
    <location>
        <begin position="72"/>
        <end position="91"/>
    </location>
</feature>
<feature type="compositionally biased region" description="Low complexity" evidence="1">
    <location>
        <begin position="264"/>
        <end position="281"/>
    </location>
</feature>
<feature type="compositionally biased region" description="Basic and acidic residues" evidence="1">
    <location>
        <begin position="404"/>
        <end position="413"/>
    </location>
</feature>
<dbReference type="Proteomes" id="UP000324022">
    <property type="component" value="Unassembled WGS sequence"/>
</dbReference>
<sequence length="437" mass="48164">MERQSLSTRGHLDKSHDKEYPFDRPHTTISDPSKQQHPHPHIPHQHQQQQPRTSAATSVAQSLYPLNSTSSQQQQQQQQQQQHNTQPQQQQHGGAAYPLPMYSSAHQSKLHGQPNQPAPASHHSFQQSQQPSEHQPQIQRGTVVRVQRSRTISTPAWISSANPGLHLHSTSSSAASDSELTMASALPRPDASSTPCLRWDITAMLDWSFVSCHLASGIVGHPSSAHMSSSASAHSYLPLVRSTTIPIVLLRCPSDRACRRSTRTTRAPARSSNGLSYSSSISAPLTSPPGFVYGPSGSSAAPPLGRGLGTTPIPFLSSAHSQYVSYLPPALSHDSHFYPLNPFEIKHRRRTTKTQFRVLESTFQSQSQSQGHGKKRQTSEGNTSTDTSQDRQRPAQDGVANHHLYSDAGERRGQQPPELPMYDDANRDNHLVVWRSL</sequence>
<keyword evidence="3" id="KW-1185">Reference proteome</keyword>
<feature type="compositionally biased region" description="Basic and acidic residues" evidence="1">
    <location>
        <begin position="10"/>
        <end position="26"/>
    </location>
</feature>
<reference evidence="2 3" key="1">
    <citation type="submission" date="2018-03" db="EMBL/GenBank/DDBJ databases">
        <authorList>
            <person name="Guldener U."/>
        </authorList>
    </citation>
    <scope>NUCLEOTIDE SEQUENCE [LARGE SCALE GENOMIC DNA]</scope>
    <source>
        <strain evidence="2 3">NBRC100155</strain>
    </source>
</reference>
<accession>A0A5C3E9Z9</accession>
<organism evidence="2 3">
    <name type="scientific">Ustilago trichophora</name>
    <dbReference type="NCBI Taxonomy" id="86804"/>
    <lineage>
        <taxon>Eukaryota</taxon>
        <taxon>Fungi</taxon>
        <taxon>Dikarya</taxon>
        <taxon>Basidiomycota</taxon>
        <taxon>Ustilaginomycotina</taxon>
        <taxon>Ustilaginomycetes</taxon>
        <taxon>Ustilaginales</taxon>
        <taxon>Ustilaginaceae</taxon>
        <taxon>Ustilago</taxon>
    </lineage>
</organism>
<feature type="compositionally biased region" description="Polar residues" evidence="1">
    <location>
        <begin position="52"/>
        <end position="71"/>
    </location>
</feature>
<dbReference type="EMBL" id="OOIN01000013">
    <property type="protein sequence ID" value="SPO26039.1"/>
    <property type="molecule type" value="Genomic_DNA"/>
</dbReference>
<feature type="region of interest" description="Disordered" evidence="1">
    <location>
        <begin position="259"/>
        <end position="281"/>
    </location>
</feature>
<protein>
    <submittedName>
        <fullName evidence="2">Uncharacterized protein</fullName>
    </submittedName>
</protein>
<evidence type="ECO:0000313" key="2">
    <source>
        <dbReference type="EMBL" id="SPO26039.1"/>
    </source>
</evidence>
<feature type="region of interest" description="Disordered" evidence="1">
    <location>
        <begin position="362"/>
        <end position="424"/>
    </location>
</feature>